<organism evidence="2 3">
    <name type="scientific">Gossypium klotzschianum</name>
    <dbReference type="NCBI Taxonomy" id="34286"/>
    <lineage>
        <taxon>Eukaryota</taxon>
        <taxon>Viridiplantae</taxon>
        <taxon>Streptophyta</taxon>
        <taxon>Embryophyta</taxon>
        <taxon>Tracheophyta</taxon>
        <taxon>Spermatophyta</taxon>
        <taxon>Magnoliopsida</taxon>
        <taxon>eudicotyledons</taxon>
        <taxon>Gunneridae</taxon>
        <taxon>Pentapetalae</taxon>
        <taxon>rosids</taxon>
        <taxon>malvids</taxon>
        <taxon>Malvales</taxon>
        <taxon>Malvaceae</taxon>
        <taxon>Malvoideae</taxon>
        <taxon>Gossypium</taxon>
    </lineage>
</organism>
<name>A0A7J8U6E6_9ROSI</name>
<dbReference type="PANTHER" id="PTHR48464">
    <property type="match status" value="1"/>
</dbReference>
<evidence type="ECO:0000256" key="1">
    <source>
        <dbReference type="SAM" id="MobiDB-lite"/>
    </source>
</evidence>
<proteinExistence type="predicted"/>
<accession>A0A7J8U6E6</accession>
<comment type="caution">
    <text evidence="2">The sequence shown here is derived from an EMBL/GenBank/DDBJ whole genome shotgun (WGS) entry which is preliminary data.</text>
</comment>
<evidence type="ECO:0008006" key="4">
    <source>
        <dbReference type="Google" id="ProtNLM"/>
    </source>
</evidence>
<dbReference type="Proteomes" id="UP000593573">
    <property type="component" value="Unassembled WGS sequence"/>
</dbReference>
<feature type="region of interest" description="Disordered" evidence="1">
    <location>
        <begin position="202"/>
        <end position="226"/>
    </location>
</feature>
<dbReference type="AlphaFoldDB" id="A0A7J8U6E6"/>
<keyword evidence="3" id="KW-1185">Reference proteome</keyword>
<dbReference type="PANTHER" id="PTHR48464:SF1">
    <property type="entry name" value="MYB_SANT-LIKE DOMAIN-CONTAINING PROTEIN"/>
    <property type="match status" value="1"/>
</dbReference>
<reference evidence="2 3" key="1">
    <citation type="journal article" date="2019" name="Genome Biol. Evol.">
        <title>Insights into the evolution of the New World diploid cottons (Gossypium, subgenus Houzingenia) based on genome sequencing.</title>
        <authorList>
            <person name="Grover C.E."/>
            <person name="Arick M.A. 2nd"/>
            <person name="Thrash A."/>
            <person name="Conover J.L."/>
            <person name="Sanders W.S."/>
            <person name="Peterson D.G."/>
            <person name="Frelichowski J.E."/>
            <person name="Scheffler J.A."/>
            <person name="Scheffler B.E."/>
            <person name="Wendel J.F."/>
        </authorList>
    </citation>
    <scope>NUCLEOTIDE SEQUENCE [LARGE SCALE GENOMIC DNA]</scope>
    <source>
        <strain evidence="2">57</strain>
        <tissue evidence="2">Leaf</tissue>
    </source>
</reference>
<dbReference type="EMBL" id="JABFAB010000004">
    <property type="protein sequence ID" value="MBA0646011.1"/>
    <property type="molecule type" value="Genomic_DNA"/>
</dbReference>
<feature type="non-terminal residue" evidence="2">
    <location>
        <position position="282"/>
    </location>
</feature>
<evidence type="ECO:0000313" key="2">
    <source>
        <dbReference type="EMBL" id="MBA0646011.1"/>
    </source>
</evidence>
<protein>
    <recommendedName>
        <fullName evidence="4">Myb/SANT-like domain-containing protein</fullName>
    </recommendedName>
</protein>
<feature type="compositionally biased region" description="Polar residues" evidence="1">
    <location>
        <begin position="205"/>
        <end position="214"/>
    </location>
</feature>
<sequence length="282" mass="31947">LDHIKTELGEGLPSNVIDDDEPNIVNIHLSDAWATWRMKLANQIGTKRKWVSKEDAALVACMVDLHNVETFNTNTRFKVDYLNKLEIMLEKVLPRAMLKAKPNLELKIRTLKRDWAIVYTCSVENTITTLVETSIDSLLLNILFPYYDQLTVIYTKDQVTGKDAQTTADIIEEIDSKDVATANTHEERNDFHGCEPDVSLDKMDLSTTLPQPSKNQDDSTFSKKKKKKISDASEQISSTSFTDSATLLAKNIRTAGLQIRRSIASEVLIQQNSQKWSFKKVL</sequence>
<gene>
    <name evidence="2" type="ORF">Goklo_014018</name>
</gene>
<dbReference type="OrthoDB" id="618098at2759"/>
<evidence type="ECO:0000313" key="3">
    <source>
        <dbReference type="Proteomes" id="UP000593573"/>
    </source>
</evidence>